<evidence type="ECO:0000313" key="2">
    <source>
        <dbReference type="Proteomes" id="UP000192923"/>
    </source>
</evidence>
<gene>
    <name evidence="1" type="ORF">SAMN02949497_3436</name>
</gene>
<proteinExistence type="predicted"/>
<sequence>MELSAKELGQLYTILKTLIPEAPPDLQAEIDALTDKIGAHFQEKHPQYFEQTVMTINLTLAQIKQFYGTPQREN</sequence>
<name>A0A1Y6D8B9_9GAMM</name>
<dbReference type="AlphaFoldDB" id="A0A1Y6D8B9"/>
<keyword evidence="2" id="KW-1185">Reference proteome</keyword>
<dbReference type="Proteomes" id="UP000192923">
    <property type="component" value="Unassembled WGS sequence"/>
</dbReference>
<dbReference type="RefSeq" id="WP_085214803.1">
    <property type="nucleotide sequence ID" value="NZ_FXAM01000001.1"/>
</dbReference>
<protein>
    <submittedName>
        <fullName evidence="1">Uncharacterized protein</fullName>
    </submittedName>
</protein>
<reference evidence="1 2" key="1">
    <citation type="submission" date="2016-12" db="EMBL/GenBank/DDBJ databases">
        <authorList>
            <person name="Song W.-J."/>
            <person name="Kurnit D.M."/>
        </authorList>
    </citation>
    <scope>NUCLEOTIDE SEQUENCE [LARGE SCALE GENOMIC DNA]</scope>
    <source>
        <strain evidence="1 2">175</strain>
    </source>
</reference>
<dbReference type="EMBL" id="FXAM01000001">
    <property type="protein sequence ID" value="SMF96055.1"/>
    <property type="molecule type" value="Genomic_DNA"/>
</dbReference>
<accession>A0A1Y6D8B9</accession>
<evidence type="ECO:0000313" key="1">
    <source>
        <dbReference type="EMBL" id="SMF96055.1"/>
    </source>
</evidence>
<organism evidence="1 2">
    <name type="scientific">Methylomagnum ishizawai</name>
    <dbReference type="NCBI Taxonomy" id="1760988"/>
    <lineage>
        <taxon>Bacteria</taxon>
        <taxon>Pseudomonadati</taxon>
        <taxon>Pseudomonadota</taxon>
        <taxon>Gammaproteobacteria</taxon>
        <taxon>Methylococcales</taxon>
        <taxon>Methylococcaceae</taxon>
        <taxon>Methylomagnum</taxon>
    </lineage>
</organism>
<dbReference type="STRING" id="1760988.SAMN02949497_3436"/>